<dbReference type="InterPro" id="IPR036013">
    <property type="entry name" value="Band_7/SPFH_dom_sf"/>
</dbReference>
<dbReference type="SUPFAM" id="SSF117892">
    <property type="entry name" value="Band 7/SPFH domain"/>
    <property type="match status" value="1"/>
</dbReference>
<feature type="compositionally biased region" description="Basic and acidic residues" evidence="2">
    <location>
        <begin position="1"/>
        <end position="14"/>
    </location>
</feature>
<organism evidence="5 6">
    <name type="scientific">Slackia isoflavoniconvertens</name>
    <dbReference type="NCBI Taxonomy" id="572010"/>
    <lineage>
        <taxon>Bacteria</taxon>
        <taxon>Bacillati</taxon>
        <taxon>Actinomycetota</taxon>
        <taxon>Coriobacteriia</taxon>
        <taxon>Eggerthellales</taxon>
        <taxon>Eggerthellaceae</taxon>
        <taxon>Slackia</taxon>
    </lineage>
</organism>
<feature type="domain" description="Band 7" evidence="4">
    <location>
        <begin position="78"/>
        <end position="236"/>
    </location>
</feature>
<evidence type="ECO:0000256" key="2">
    <source>
        <dbReference type="SAM" id="MobiDB-lite"/>
    </source>
</evidence>
<protein>
    <recommendedName>
        <fullName evidence="4">Band 7 domain-containing protein</fullName>
    </recommendedName>
</protein>
<reference evidence="5 6" key="1">
    <citation type="journal article" date="2018" name="Elife">
        <title>Discovery and characterization of a prevalent human gut bacterial enzyme sufficient for the inactivation of a family of plant toxins.</title>
        <authorList>
            <person name="Koppel N."/>
            <person name="Bisanz J.E."/>
            <person name="Pandelia M.E."/>
            <person name="Turnbaugh P.J."/>
            <person name="Balskus E.P."/>
        </authorList>
    </citation>
    <scope>NUCLEOTIDE SEQUENCE [LARGE SCALE GENOMIC DNA]</scope>
    <source>
        <strain evidence="5 6">OB21 GAM31</strain>
    </source>
</reference>
<evidence type="ECO:0000256" key="1">
    <source>
        <dbReference type="ARBA" id="ARBA00008164"/>
    </source>
</evidence>
<dbReference type="Gene3D" id="6.10.250.2090">
    <property type="match status" value="1"/>
</dbReference>
<proteinExistence type="inferred from homology"/>
<dbReference type="PRINTS" id="PR00721">
    <property type="entry name" value="STOMATIN"/>
</dbReference>
<comment type="similarity">
    <text evidence="1">Belongs to the band 7/mec-2 family.</text>
</comment>
<dbReference type="GO" id="GO:0005886">
    <property type="term" value="C:plasma membrane"/>
    <property type="evidence" value="ECO:0007669"/>
    <property type="project" value="InterPro"/>
</dbReference>
<dbReference type="CDD" id="cd13775">
    <property type="entry name" value="SPFH_eoslipins_u3"/>
    <property type="match status" value="1"/>
</dbReference>
<dbReference type="Gene3D" id="3.30.479.30">
    <property type="entry name" value="Band 7 domain"/>
    <property type="match status" value="1"/>
</dbReference>
<dbReference type="GO" id="GO:0098552">
    <property type="term" value="C:side of membrane"/>
    <property type="evidence" value="ECO:0007669"/>
    <property type="project" value="UniProtKB-ARBA"/>
</dbReference>
<keyword evidence="3" id="KW-0812">Transmembrane</keyword>
<dbReference type="PANTHER" id="PTHR10264">
    <property type="entry name" value="BAND 7 PROTEIN-RELATED"/>
    <property type="match status" value="1"/>
</dbReference>
<feature type="transmembrane region" description="Helical" evidence="3">
    <location>
        <begin position="61"/>
        <end position="80"/>
    </location>
</feature>
<dbReference type="Pfam" id="PF01145">
    <property type="entry name" value="Band_7"/>
    <property type="match status" value="1"/>
</dbReference>
<keyword evidence="3" id="KW-0472">Membrane</keyword>
<feature type="compositionally biased region" description="Low complexity" evidence="2">
    <location>
        <begin position="15"/>
        <end position="25"/>
    </location>
</feature>
<comment type="caution">
    <text evidence="5">The sequence shown here is derived from an EMBL/GenBank/DDBJ whole genome shotgun (WGS) entry which is preliminary data.</text>
</comment>
<evidence type="ECO:0000313" key="5">
    <source>
        <dbReference type="EMBL" id="RDB58173.1"/>
    </source>
</evidence>
<evidence type="ECO:0000313" key="6">
    <source>
        <dbReference type="Proteomes" id="UP000253975"/>
    </source>
</evidence>
<dbReference type="InterPro" id="IPR043202">
    <property type="entry name" value="Band-7_stomatin-like"/>
</dbReference>
<evidence type="ECO:0000259" key="4">
    <source>
        <dbReference type="SMART" id="SM00244"/>
    </source>
</evidence>
<dbReference type="PANTHER" id="PTHR10264:SF19">
    <property type="entry name" value="AT06885P-RELATED"/>
    <property type="match status" value="1"/>
</dbReference>
<name>A0A369LEU7_9ACTN</name>
<keyword evidence="3" id="KW-1133">Transmembrane helix</keyword>
<dbReference type="EMBL" id="PPTO01000009">
    <property type="protein sequence ID" value="RDB58173.1"/>
    <property type="molecule type" value="Genomic_DNA"/>
</dbReference>
<dbReference type="AlphaFoldDB" id="A0A369LEU7"/>
<feature type="region of interest" description="Disordered" evidence="2">
    <location>
        <begin position="1"/>
        <end position="26"/>
    </location>
</feature>
<dbReference type="SMART" id="SM00244">
    <property type="entry name" value="PHB"/>
    <property type="match status" value="1"/>
</dbReference>
<gene>
    <name evidence="5" type="ORF">C1881_06280</name>
</gene>
<dbReference type="InterPro" id="IPR001972">
    <property type="entry name" value="Stomatin_HflK_fam"/>
</dbReference>
<dbReference type="InterPro" id="IPR001107">
    <property type="entry name" value="Band_7"/>
</dbReference>
<dbReference type="Proteomes" id="UP000253975">
    <property type="component" value="Unassembled WGS sequence"/>
</dbReference>
<accession>A0A369LEU7</accession>
<feature type="transmembrane region" description="Helical" evidence="3">
    <location>
        <begin position="101"/>
        <end position="119"/>
    </location>
</feature>
<sequence length="313" mass="34670">MRSKEKREAEKNEARNASANKKAAAPQPKRTSKVGVFCFAAAIFVLFSLMGTALVSLVAGLSAWACLAGACFGAIGCYSIRIANQWERVVILRLGKYNRQVGPGLYFIIPIIEYVAAHVDQRIITTPFIAEEALTADLVPLDIDAVLFWMVWDPKSACVEVEDYSSAIWWAAQTALRDAVGRINLAEVATRREQIDEEIKSILDEKTNSWGITVVSVEIRDIAIPSDLQDAMSKEAQAERERNARLLLAEVEKDISEMFVDAASVYDKNDKALQLRTMNLIYESVKEKGGLVIAPSAFSEGFNNIDSFKDILK</sequence>
<dbReference type="FunFam" id="3.30.479.30:FF:000004">
    <property type="entry name" value="Putative membrane protease family, stomatin"/>
    <property type="match status" value="1"/>
</dbReference>
<evidence type="ECO:0000256" key="3">
    <source>
        <dbReference type="SAM" id="Phobius"/>
    </source>
</evidence>
<feature type="transmembrane region" description="Helical" evidence="3">
    <location>
        <begin position="34"/>
        <end position="55"/>
    </location>
</feature>